<dbReference type="InterPro" id="IPR036950">
    <property type="entry name" value="PBP_transglycosylase"/>
</dbReference>
<evidence type="ECO:0000313" key="19">
    <source>
        <dbReference type="Proteomes" id="UP000004830"/>
    </source>
</evidence>
<evidence type="ECO:0000256" key="4">
    <source>
        <dbReference type="ARBA" id="ARBA00022670"/>
    </source>
</evidence>
<dbReference type="eggNOG" id="COG0744">
    <property type="taxonomic scope" value="Bacteria"/>
</dbReference>
<feature type="compositionally biased region" description="Gly residues" evidence="14">
    <location>
        <begin position="674"/>
        <end position="773"/>
    </location>
</feature>
<evidence type="ECO:0000259" key="16">
    <source>
        <dbReference type="Pfam" id="PF00905"/>
    </source>
</evidence>
<dbReference type="PANTHER" id="PTHR32282">
    <property type="entry name" value="BINDING PROTEIN TRANSPEPTIDASE, PUTATIVE-RELATED"/>
    <property type="match status" value="1"/>
</dbReference>
<feature type="region of interest" description="Disordered" evidence="14">
    <location>
        <begin position="625"/>
        <end position="773"/>
    </location>
</feature>
<evidence type="ECO:0000256" key="12">
    <source>
        <dbReference type="ARBA" id="ARBA00034000"/>
    </source>
</evidence>
<protein>
    <submittedName>
        <fullName evidence="18">Uncharacterized protein</fullName>
    </submittedName>
</protein>
<keyword evidence="15" id="KW-0472">Membrane</keyword>
<keyword evidence="7" id="KW-0378">Hydrolase</keyword>
<evidence type="ECO:0000256" key="10">
    <source>
        <dbReference type="ARBA" id="ARBA00023268"/>
    </source>
</evidence>
<dbReference type="GO" id="GO:0009252">
    <property type="term" value="P:peptidoglycan biosynthetic process"/>
    <property type="evidence" value="ECO:0007669"/>
    <property type="project" value="UniProtKB-KW"/>
</dbReference>
<comment type="similarity">
    <text evidence="2">In the N-terminal section; belongs to the glycosyltransferase 51 family.</text>
</comment>
<dbReference type="InterPro" id="IPR023346">
    <property type="entry name" value="Lysozyme-like_dom_sf"/>
</dbReference>
<keyword evidence="15" id="KW-0812">Transmembrane</keyword>
<keyword evidence="3" id="KW-0121">Carboxypeptidase</keyword>
<evidence type="ECO:0000256" key="2">
    <source>
        <dbReference type="ARBA" id="ARBA00007739"/>
    </source>
</evidence>
<comment type="caution">
    <text evidence="18">The sequence shown here is derived from an EMBL/GenBank/DDBJ whole genome shotgun (WGS) entry which is preliminary data.</text>
</comment>
<dbReference type="GO" id="GO:0009002">
    <property type="term" value="F:serine-type D-Ala-D-Ala carboxypeptidase activity"/>
    <property type="evidence" value="ECO:0007669"/>
    <property type="project" value="UniProtKB-EC"/>
</dbReference>
<dbReference type="STRING" id="742742.HMPREF9452_01455"/>
<dbReference type="GO" id="GO:0071555">
    <property type="term" value="P:cell wall organization"/>
    <property type="evidence" value="ECO:0007669"/>
    <property type="project" value="UniProtKB-KW"/>
</dbReference>
<keyword evidence="15" id="KW-1133">Transmembrane helix</keyword>
<dbReference type="InterPro" id="IPR001264">
    <property type="entry name" value="Glyco_trans_51"/>
</dbReference>
<dbReference type="AlphaFoldDB" id="G1WJE2"/>
<evidence type="ECO:0000256" key="1">
    <source>
        <dbReference type="ARBA" id="ARBA00007090"/>
    </source>
</evidence>
<feature type="domain" description="Glycosyl transferase family 51" evidence="17">
    <location>
        <begin position="72"/>
        <end position="247"/>
    </location>
</feature>
<gene>
    <name evidence="18" type="ORF">HMPREF9452_01455</name>
</gene>
<evidence type="ECO:0000256" key="8">
    <source>
        <dbReference type="ARBA" id="ARBA00022960"/>
    </source>
</evidence>
<dbReference type="GO" id="GO:0008955">
    <property type="term" value="F:peptidoglycan glycosyltransferase activity"/>
    <property type="evidence" value="ECO:0007669"/>
    <property type="project" value="UniProtKB-EC"/>
</dbReference>
<accession>G1WJE2</accession>
<dbReference type="Gene3D" id="1.10.3810.10">
    <property type="entry name" value="Biosynthetic peptidoglycan transglycosylase-like"/>
    <property type="match status" value="1"/>
</dbReference>
<dbReference type="SUPFAM" id="SSF53955">
    <property type="entry name" value="Lysozyme-like"/>
    <property type="match status" value="1"/>
</dbReference>
<dbReference type="OrthoDB" id="9766909at2"/>
<dbReference type="RefSeq" id="WP_009141489.1">
    <property type="nucleotide sequence ID" value="NZ_JH126470.1"/>
</dbReference>
<dbReference type="GO" id="GO:0030288">
    <property type="term" value="C:outer membrane-bounded periplasmic space"/>
    <property type="evidence" value="ECO:0007669"/>
    <property type="project" value="TreeGrafter"/>
</dbReference>
<evidence type="ECO:0000256" key="7">
    <source>
        <dbReference type="ARBA" id="ARBA00022801"/>
    </source>
</evidence>
<dbReference type="InterPro" id="IPR050396">
    <property type="entry name" value="Glycosyltr_51/Transpeptidase"/>
</dbReference>
<dbReference type="Pfam" id="PF00905">
    <property type="entry name" value="Transpeptidase"/>
    <property type="match status" value="1"/>
</dbReference>
<dbReference type="Proteomes" id="UP000004830">
    <property type="component" value="Unassembled WGS sequence"/>
</dbReference>
<evidence type="ECO:0000256" key="9">
    <source>
        <dbReference type="ARBA" id="ARBA00022984"/>
    </source>
</evidence>
<dbReference type="Pfam" id="PF00912">
    <property type="entry name" value="Transgly"/>
    <property type="match status" value="1"/>
</dbReference>
<dbReference type="InterPro" id="IPR001460">
    <property type="entry name" value="PCN-bd_Tpept"/>
</dbReference>
<name>G1WJE2_9ACTN</name>
<dbReference type="FunFam" id="1.10.3810.10:FF:000001">
    <property type="entry name" value="Penicillin-binding protein 1A"/>
    <property type="match status" value="1"/>
</dbReference>
<comment type="similarity">
    <text evidence="1">In the C-terminal section; belongs to the transpeptidase family.</text>
</comment>
<dbReference type="GeneID" id="62759160"/>
<feature type="domain" description="Penicillin-binding protein transpeptidase" evidence="16">
    <location>
        <begin position="339"/>
        <end position="581"/>
    </location>
</feature>
<dbReference type="SUPFAM" id="SSF56601">
    <property type="entry name" value="beta-lactamase/transpeptidase-like"/>
    <property type="match status" value="1"/>
</dbReference>
<keyword evidence="11" id="KW-0961">Cell wall biogenesis/degradation</keyword>
<dbReference type="GO" id="GO:0008360">
    <property type="term" value="P:regulation of cell shape"/>
    <property type="evidence" value="ECO:0007669"/>
    <property type="project" value="UniProtKB-KW"/>
</dbReference>
<evidence type="ECO:0000256" key="6">
    <source>
        <dbReference type="ARBA" id="ARBA00022679"/>
    </source>
</evidence>
<comment type="catalytic activity">
    <reaction evidence="12">
        <text>Preferential cleavage: (Ac)2-L-Lys-D-Ala-|-D-Ala. Also transpeptidation of peptidyl-alanyl moieties that are N-acyl substituents of D-alanine.</text>
        <dbReference type="EC" id="3.4.16.4"/>
    </reaction>
</comment>
<dbReference type="GO" id="GO:0008658">
    <property type="term" value="F:penicillin binding"/>
    <property type="evidence" value="ECO:0007669"/>
    <property type="project" value="InterPro"/>
</dbReference>
<dbReference type="HOGENOM" id="CLU_006354_2_4_11"/>
<proteinExistence type="inferred from homology"/>
<reference evidence="18 19" key="1">
    <citation type="submission" date="2011-06" db="EMBL/GenBank/DDBJ databases">
        <title>The Genome Sequence of Collinsella tanakaei YIT 12063.</title>
        <authorList>
            <consortium name="The Broad Institute Genome Sequencing Platform"/>
            <person name="Earl A."/>
            <person name="Ward D."/>
            <person name="Feldgarden M."/>
            <person name="Gevers D."/>
            <person name="Morotomi M."/>
            <person name="Young S.K."/>
            <person name="Zeng Q."/>
            <person name="Gargeya S."/>
            <person name="Fitzgerald M."/>
            <person name="Haas B."/>
            <person name="Abouelleil A."/>
            <person name="Alvarado L."/>
            <person name="Arachchi H.M."/>
            <person name="Berlin A."/>
            <person name="Brown A."/>
            <person name="Chapman S.B."/>
            <person name="Chen Z."/>
            <person name="Dunbar C."/>
            <person name="Freedman E."/>
            <person name="Gearin G."/>
            <person name="Gellesch M."/>
            <person name="Goldberg J."/>
            <person name="Griggs A."/>
            <person name="Gujja S."/>
            <person name="Heiman D."/>
            <person name="Howarth C."/>
            <person name="Larson L."/>
            <person name="Lui A."/>
            <person name="MacDonald P.J.P."/>
            <person name="Mehta T."/>
            <person name="Montmayeur A."/>
            <person name="Murphy C."/>
            <person name="Neiman D."/>
            <person name="Pearson M."/>
            <person name="Priest M."/>
            <person name="Roberts A."/>
            <person name="Saif S."/>
            <person name="Shea T."/>
            <person name="Shenoy N."/>
            <person name="Sisk P."/>
            <person name="Stolte C."/>
            <person name="Sykes S."/>
            <person name="Wortman J."/>
            <person name="Nusbaum C."/>
            <person name="Birren B."/>
        </authorList>
    </citation>
    <scope>NUCLEOTIDE SEQUENCE [LARGE SCALE GENOMIC DNA]</scope>
    <source>
        <strain evidence="18 19">YIT 12063</strain>
    </source>
</reference>
<keyword evidence="4" id="KW-0645">Protease</keyword>
<sequence length="773" mass="81194">MGSRERHMRQRSKTHAIPLIIVSLVGFLFIAGIAFGVGMLGNINRWLSDLPDYTDPDQYMVSEPTTVLDANGTEIATLYVQNRESVTIDQVSQYVLDGTVATEDERFYEHNGVDLIGIARAVMVQLTGGSEGASTITQQLVRNTILSEEQFDNTIERKVREAFIAIKMEEVYSKEEILMMYLNTIYYGHGAYGIETAAQTYLSKSAKDLTLAEAALLVGLPNAPSRYDPTVNPDYAVQRRNTVLNRMCSNGKITEEERDAAQAEPLTLNVNSIPESGTLAHPYFVDYVKSLLQEEFSSDMIFKGGLTVKTTIDPNLQALAEQTAVERMNAEGADELQVGMVVVDPKTGYIKAMVGGKDYYADENHVNHALSRRSTGSSFKTFTLAAAIKAGMSPNVLLNCSSPLKVWGTEFSNYGNHNYGERTLASATAVSSNTGYVQVAEAIGNQKIIDMCASMGIDTTDEIANFQDVPSLTLGTASITPLEMAEAYTALANGGYHREAVAITEITSRTGKVIYQHEDNPDQIMTTGEAEAVTDVLKGVMSSGGTGYYGRPNIDQPVAGKTGTAGTANRTSDLWFVGYTPELVCSIWTGRSGTNASFSGYGTADLPLPIFKAFMTQALSGVAREEFPEGDTPDYKANSSWDFSGSKYKDPDEEEEDENKEEEEGTETPSEGTETGGNTGGSTGGNTGGTTGGNTGGNTGGSTGGGNAGGGNTGGGNTGGGDTGGGNTGGGETTPPSGGGTGGGTGGGNTGGGETPPPSGGGETGGGTGGTTS</sequence>
<evidence type="ECO:0000256" key="13">
    <source>
        <dbReference type="ARBA" id="ARBA00049902"/>
    </source>
</evidence>
<evidence type="ECO:0000259" key="17">
    <source>
        <dbReference type="Pfam" id="PF00912"/>
    </source>
</evidence>
<keyword evidence="6" id="KW-0808">Transferase</keyword>
<dbReference type="PATRIC" id="fig|742742.3.peg.1422"/>
<keyword evidence="8" id="KW-0133">Cell shape</keyword>
<dbReference type="PANTHER" id="PTHR32282:SF33">
    <property type="entry name" value="PEPTIDOGLYCAN GLYCOSYLTRANSFERASE"/>
    <property type="match status" value="1"/>
</dbReference>
<dbReference type="GO" id="GO:0006508">
    <property type="term" value="P:proteolysis"/>
    <property type="evidence" value="ECO:0007669"/>
    <property type="project" value="UniProtKB-KW"/>
</dbReference>
<dbReference type="EMBL" id="ADLS01000018">
    <property type="protein sequence ID" value="EGX70466.1"/>
    <property type="molecule type" value="Genomic_DNA"/>
</dbReference>
<evidence type="ECO:0000256" key="14">
    <source>
        <dbReference type="SAM" id="MobiDB-lite"/>
    </source>
</evidence>
<keyword evidence="19" id="KW-1185">Reference proteome</keyword>
<dbReference type="InterPro" id="IPR012338">
    <property type="entry name" value="Beta-lactam/transpept-like"/>
</dbReference>
<dbReference type="NCBIfam" id="TIGR02074">
    <property type="entry name" value="PBP_1a_fam"/>
    <property type="match status" value="1"/>
</dbReference>
<feature type="compositionally biased region" description="Acidic residues" evidence="14">
    <location>
        <begin position="651"/>
        <end position="666"/>
    </location>
</feature>
<keyword evidence="5" id="KW-0328">Glycosyltransferase</keyword>
<evidence type="ECO:0000256" key="3">
    <source>
        <dbReference type="ARBA" id="ARBA00022645"/>
    </source>
</evidence>
<organism evidence="18 19">
    <name type="scientific">Collinsella tanakaei YIT 12063</name>
    <dbReference type="NCBI Taxonomy" id="742742"/>
    <lineage>
        <taxon>Bacteria</taxon>
        <taxon>Bacillati</taxon>
        <taxon>Actinomycetota</taxon>
        <taxon>Coriobacteriia</taxon>
        <taxon>Coriobacteriales</taxon>
        <taxon>Coriobacteriaceae</taxon>
        <taxon>Collinsella</taxon>
    </lineage>
</organism>
<evidence type="ECO:0000256" key="5">
    <source>
        <dbReference type="ARBA" id="ARBA00022676"/>
    </source>
</evidence>
<feature type="transmembrane region" description="Helical" evidence="15">
    <location>
        <begin position="16"/>
        <end position="40"/>
    </location>
</feature>
<comment type="catalytic activity">
    <reaction evidence="13">
        <text>[GlcNAc-(1-&gt;4)-Mur2Ac(oyl-L-Ala-gamma-D-Glu-L-Lys-D-Ala-D-Ala)](n)-di-trans,octa-cis-undecaprenyl diphosphate + beta-D-GlcNAc-(1-&gt;4)-Mur2Ac(oyl-L-Ala-gamma-D-Glu-L-Lys-D-Ala-D-Ala)-di-trans,octa-cis-undecaprenyl diphosphate = [GlcNAc-(1-&gt;4)-Mur2Ac(oyl-L-Ala-gamma-D-Glu-L-Lys-D-Ala-D-Ala)](n+1)-di-trans,octa-cis-undecaprenyl diphosphate + di-trans,octa-cis-undecaprenyl diphosphate + H(+)</text>
        <dbReference type="Rhea" id="RHEA:23708"/>
        <dbReference type="Rhea" id="RHEA-COMP:9602"/>
        <dbReference type="Rhea" id="RHEA-COMP:9603"/>
        <dbReference type="ChEBI" id="CHEBI:15378"/>
        <dbReference type="ChEBI" id="CHEBI:58405"/>
        <dbReference type="ChEBI" id="CHEBI:60033"/>
        <dbReference type="ChEBI" id="CHEBI:78435"/>
        <dbReference type="EC" id="2.4.99.28"/>
    </reaction>
</comment>
<keyword evidence="10" id="KW-0511">Multifunctional enzyme</keyword>
<evidence type="ECO:0000256" key="15">
    <source>
        <dbReference type="SAM" id="Phobius"/>
    </source>
</evidence>
<evidence type="ECO:0000256" key="11">
    <source>
        <dbReference type="ARBA" id="ARBA00023316"/>
    </source>
</evidence>
<keyword evidence="9" id="KW-0573">Peptidoglycan synthesis</keyword>
<evidence type="ECO:0000313" key="18">
    <source>
        <dbReference type="EMBL" id="EGX70466.1"/>
    </source>
</evidence>
<dbReference type="Gene3D" id="3.40.710.10">
    <property type="entry name" value="DD-peptidase/beta-lactamase superfamily"/>
    <property type="match status" value="1"/>
</dbReference>